<dbReference type="KEGG" id="pnt:G5B91_01120"/>
<reference evidence="1 2" key="1">
    <citation type="submission" date="2020-02" db="EMBL/GenBank/DDBJ databases">
        <title>Integrative conjugative elements (ICEs) and plasmids drive adaptation of Pseudomonas nitroreducens strain HBP1 to wastewater environment.</title>
        <authorList>
            <person name="Sentchilo V."/>
            <person name="Carraro N."/>
            <person name="Bertelli C."/>
            <person name="van der Meer J.R."/>
        </authorList>
    </citation>
    <scope>NUCLEOTIDE SEQUENCE [LARGE SCALE GENOMIC DNA]</scope>
    <source>
        <strain evidence="1 2">HBP1</strain>
    </source>
</reference>
<dbReference type="AlphaFoldDB" id="A0A6G6IPQ3"/>
<evidence type="ECO:0008006" key="3">
    <source>
        <dbReference type="Google" id="ProtNLM"/>
    </source>
</evidence>
<accession>A0A6G6IPQ3</accession>
<dbReference type="RefSeq" id="WP_024767145.1">
    <property type="nucleotide sequence ID" value="NZ_CP049140.1"/>
</dbReference>
<dbReference type="Proteomes" id="UP000501063">
    <property type="component" value="Chromosome"/>
</dbReference>
<gene>
    <name evidence="1" type="ORF">G5B91_01120</name>
</gene>
<sequence>MQNEINLAVGSTTLSTTNPLLARQVLEQETGLAPFAGIAGELITLDEYLTPPDIGQHWHGQGGTYVGVMRGENGEPDYHLIAPKHAQIASIIYGGYGQRITGADHIRDGLANTRALLAAETEHPAAKWAIEQQAEGHADLYLPARAEVYLCWANIPEQFDDKGWWLTSTQDGPDYAWVQYFDDGFQLSDGKDDARPAFAVRRIVLPSPLNALTDRARSAR</sequence>
<evidence type="ECO:0000313" key="2">
    <source>
        <dbReference type="Proteomes" id="UP000501063"/>
    </source>
</evidence>
<organism evidence="1 2">
    <name type="scientific">Pseudomonas nitroreducens</name>
    <dbReference type="NCBI Taxonomy" id="46680"/>
    <lineage>
        <taxon>Bacteria</taxon>
        <taxon>Pseudomonadati</taxon>
        <taxon>Pseudomonadota</taxon>
        <taxon>Gammaproteobacteria</taxon>
        <taxon>Pseudomonadales</taxon>
        <taxon>Pseudomonadaceae</taxon>
        <taxon>Pseudomonas</taxon>
    </lineage>
</organism>
<protein>
    <recommendedName>
        <fullName evidence="3">DUF1566 domain-containing protein</fullName>
    </recommendedName>
</protein>
<dbReference type="EMBL" id="CP049140">
    <property type="protein sequence ID" value="QIE84943.1"/>
    <property type="molecule type" value="Genomic_DNA"/>
</dbReference>
<evidence type="ECO:0000313" key="1">
    <source>
        <dbReference type="EMBL" id="QIE84943.1"/>
    </source>
</evidence>
<name>A0A6G6IPQ3_PSENT</name>
<proteinExistence type="predicted"/>